<dbReference type="RefSeq" id="XP_012203528.1">
    <property type="nucleotide sequence ID" value="XM_012348138.1"/>
</dbReference>
<protein>
    <submittedName>
        <fullName evidence="2">Uncharacterized protein</fullName>
    </submittedName>
</protein>
<evidence type="ECO:0000313" key="2">
    <source>
        <dbReference type="EMBL" id="KDO25718.1"/>
    </source>
</evidence>
<feature type="compositionally biased region" description="Basic residues" evidence="1">
    <location>
        <begin position="1"/>
        <end position="10"/>
    </location>
</feature>
<organism evidence="2 3">
    <name type="scientific">Saprolegnia parasitica (strain CBS 223.65)</name>
    <dbReference type="NCBI Taxonomy" id="695850"/>
    <lineage>
        <taxon>Eukaryota</taxon>
        <taxon>Sar</taxon>
        <taxon>Stramenopiles</taxon>
        <taxon>Oomycota</taxon>
        <taxon>Saprolegniomycetes</taxon>
        <taxon>Saprolegniales</taxon>
        <taxon>Saprolegniaceae</taxon>
        <taxon>Saprolegnia</taxon>
    </lineage>
</organism>
<keyword evidence="3" id="KW-1185">Reference proteome</keyword>
<sequence length="156" mass="18055">MPCYPRRTHIPRRDRGDDDSSPTKADTYDSNQLEHDMTWQHKRQGLEPEVECLLSDTTASTYFHVSYATLREEPRPRSCSQRTITRIAFAPLDWASPQWTPTSIVSTVVKYRPFEVPLATRYTLFPRRFLSLQPMLTRHDVLQGCDPASAWLEISG</sequence>
<dbReference type="VEuPathDB" id="FungiDB:SPRG_09017"/>
<dbReference type="Proteomes" id="UP000030745">
    <property type="component" value="Unassembled WGS sequence"/>
</dbReference>
<reference evidence="2 3" key="1">
    <citation type="journal article" date="2013" name="PLoS Genet.">
        <title>Distinctive expansion of potential virulence genes in the genome of the oomycete fish pathogen Saprolegnia parasitica.</title>
        <authorList>
            <person name="Jiang R.H."/>
            <person name="de Bruijn I."/>
            <person name="Haas B.J."/>
            <person name="Belmonte R."/>
            <person name="Lobach L."/>
            <person name="Christie J."/>
            <person name="van den Ackerveken G."/>
            <person name="Bottin A."/>
            <person name="Bulone V."/>
            <person name="Diaz-Moreno S.M."/>
            <person name="Dumas B."/>
            <person name="Fan L."/>
            <person name="Gaulin E."/>
            <person name="Govers F."/>
            <person name="Grenville-Briggs L.J."/>
            <person name="Horner N.R."/>
            <person name="Levin J.Z."/>
            <person name="Mammella M."/>
            <person name="Meijer H.J."/>
            <person name="Morris P."/>
            <person name="Nusbaum C."/>
            <person name="Oome S."/>
            <person name="Phillips A.J."/>
            <person name="van Rooyen D."/>
            <person name="Rzeszutek E."/>
            <person name="Saraiva M."/>
            <person name="Secombes C.J."/>
            <person name="Seidl M.F."/>
            <person name="Snel B."/>
            <person name="Stassen J.H."/>
            <person name="Sykes S."/>
            <person name="Tripathy S."/>
            <person name="van den Berg H."/>
            <person name="Vega-Arreguin J.C."/>
            <person name="Wawra S."/>
            <person name="Young S.K."/>
            <person name="Zeng Q."/>
            <person name="Dieguez-Uribeondo J."/>
            <person name="Russ C."/>
            <person name="Tyler B.M."/>
            <person name="van West P."/>
        </authorList>
    </citation>
    <scope>NUCLEOTIDE SEQUENCE [LARGE SCALE GENOMIC DNA]</scope>
    <source>
        <strain evidence="2 3">CBS 223.65</strain>
    </source>
</reference>
<gene>
    <name evidence="2" type="ORF">SPRG_09017</name>
</gene>
<dbReference type="AlphaFoldDB" id="A0A067C5F1"/>
<evidence type="ECO:0000313" key="3">
    <source>
        <dbReference type="Proteomes" id="UP000030745"/>
    </source>
</evidence>
<dbReference type="EMBL" id="KK583229">
    <property type="protein sequence ID" value="KDO25718.1"/>
    <property type="molecule type" value="Genomic_DNA"/>
</dbReference>
<accession>A0A067C5F1</accession>
<name>A0A067C5F1_SAPPC</name>
<proteinExistence type="predicted"/>
<dbReference type="GeneID" id="24131216"/>
<evidence type="ECO:0000256" key="1">
    <source>
        <dbReference type="SAM" id="MobiDB-lite"/>
    </source>
</evidence>
<feature type="region of interest" description="Disordered" evidence="1">
    <location>
        <begin position="1"/>
        <end position="33"/>
    </location>
</feature>
<feature type="compositionally biased region" description="Polar residues" evidence="1">
    <location>
        <begin position="22"/>
        <end position="31"/>
    </location>
</feature>
<dbReference type="KEGG" id="spar:SPRG_09017"/>